<dbReference type="Gene3D" id="3.40.50.300">
    <property type="entry name" value="P-loop containing nucleotide triphosphate hydrolases"/>
    <property type="match status" value="1"/>
</dbReference>
<dbReference type="InterPro" id="IPR011990">
    <property type="entry name" value="TPR-like_helical_dom_sf"/>
</dbReference>
<dbReference type="Proteomes" id="UP000326354">
    <property type="component" value="Chromosome"/>
</dbReference>
<evidence type="ECO:0000256" key="6">
    <source>
        <dbReference type="PROSITE-ProRule" id="PRU00339"/>
    </source>
</evidence>
<keyword evidence="2" id="KW-0963">Cytoplasm</keyword>
<dbReference type="Pfam" id="PF13424">
    <property type="entry name" value="TPR_12"/>
    <property type="match status" value="3"/>
</dbReference>
<dbReference type="SUPFAM" id="SSF48452">
    <property type="entry name" value="TPR-like"/>
    <property type="match status" value="3"/>
</dbReference>
<evidence type="ECO:0000313" key="8">
    <source>
        <dbReference type="EMBL" id="BBM85287.1"/>
    </source>
</evidence>
<dbReference type="PANTHER" id="PTHR46630">
    <property type="entry name" value="TETRATRICOPEPTIDE REPEAT PROTEIN 29"/>
    <property type="match status" value="1"/>
</dbReference>
<dbReference type="PROSITE" id="PS50005">
    <property type="entry name" value="TPR"/>
    <property type="match status" value="2"/>
</dbReference>
<dbReference type="KEGG" id="uam:UABAM_03651"/>
<dbReference type="GO" id="GO:0005737">
    <property type="term" value="C:cytoplasm"/>
    <property type="evidence" value="ECO:0007669"/>
    <property type="project" value="UniProtKB-SubCell"/>
</dbReference>
<keyword evidence="4 6" id="KW-0802">TPR repeat</keyword>
<dbReference type="InterPro" id="IPR027417">
    <property type="entry name" value="P-loop_NTPase"/>
</dbReference>
<comment type="subcellular location">
    <subcellularLocation>
        <location evidence="1">Cytoplasm</location>
    </subcellularLocation>
</comment>
<comment type="similarity">
    <text evidence="5">Belongs to the Rap family.</text>
</comment>
<organism evidence="8 9">
    <name type="scientific">Uabimicrobium amorphum</name>
    <dbReference type="NCBI Taxonomy" id="2596890"/>
    <lineage>
        <taxon>Bacteria</taxon>
        <taxon>Pseudomonadati</taxon>
        <taxon>Planctomycetota</taxon>
        <taxon>Candidatus Uabimicrobiia</taxon>
        <taxon>Candidatus Uabimicrobiales</taxon>
        <taxon>Candidatus Uabimicrobiaceae</taxon>
        <taxon>Candidatus Uabimicrobium</taxon>
    </lineage>
</organism>
<dbReference type="PANTHER" id="PTHR46630:SF1">
    <property type="entry name" value="TETRATRICOPEPTIDE REPEAT PROTEIN 29"/>
    <property type="match status" value="1"/>
</dbReference>
<dbReference type="AlphaFoldDB" id="A0A5S9IPH0"/>
<feature type="repeat" description="TPR" evidence="6">
    <location>
        <begin position="563"/>
        <end position="596"/>
    </location>
</feature>
<evidence type="ECO:0000259" key="7">
    <source>
        <dbReference type="Pfam" id="PF13191"/>
    </source>
</evidence>
<gene>
    <name evidence="8" type="ORF">UABAM_03651</name>
</gene>
<name>A0A5S9IPH0_UABAM</name>
<sequence length="1130" mass="132952">MQIYDWIINYIYSKQKAKNQIPTSTMNIIGREAELAILEKSLKEASSGQGNICVVYGESGYGKTFLLEHFFQSNMSQQKTCFLRYNCCDSISQHIAFEPLIKIFCSPPKILTNLKIDFPTPLFFKSNENLKTLYFKIASLLKKIAQHGTVVLCIDNAHYCDNSTLDFFKFFSREVGELPIQIILCFDEVTEKFSGTHKSIHLTRLSNSLAMNYLHQRFFPNTFSYEFMNKFAEVTAGSPFFWNELAALFVDENVVVWKNGVWNVRKNVEDIYFPEDCKEILQERLRLKIRCKRSYFFQMKCASVLGQIFSLKNLEDIRREKHFMLPEKDLFAALPESTIHRGQIGQYYRFKNILWKQFIYERIEEEELRGIHHKAMQCFRKHNNALRTLLPQLIYHSEKAQEFSLFVKYCYLAAKEEKKKLAYANAIFFCRQTLPHLYKEENVREKYKVLSCLSACLIKEKKLPEAKGYLLQILNECEQQEKDYTNALFLLADIESLEENFSNSLDYLQQVAHGDFSENEQKIIAINRIVQLHLRRKEFQAALDLLGHGEEIALKLDDQRFLGAVLYNLAKCLLQKGDLQAAFDVYHRCIEVYQKDNNLVALVQCYNFIAHIYSLQGLINDSIEFYEKTMNLLEQIDAQEQRVKVELDFAQVLLQRRFYKRTENLLENSYKYYKNAKNMSKVAVVLSLQGKLYVEMGNFRLARKKLEESIEINRVHRDIVSQAMCVENIGIFFLHKGQWEKAKPKFEKSALIWEVAGMRKKQVMTLNSLGDCYWHQKENNKAVVFFERSLAICQDVFPDYEAQTLNKLAKIYCFECNWEKAHESLEKSIAIQTKLGVLLERCCTYTILGHLHLKQGNFTDAETQYLNSYEIHDKLNDLNGKAQDILHIGRMHLVANRVDDAQKEFYRSLQLYEQEENVEMQAMLHEQLARGFRKLQKFDEASAQLEKALSLKQDLPEWKMADTYYGFGRCALFAEELEQSISYFHKGLELYQKIQDRYKISKILNNIGEVLIRQGYYLLAMEHFAQSYILKENMQDVEGLAYTHMHIGRVYMRLNRMDKATENFEKSVVHWKILGHDEYVAELSYQLGELYEREAQIEQARNNFTRAYHFFKNINRKRLAIIDQKLEELE</sequence>
<dbReference type="SUPFAM" id="SSF52540">
    <property type="entry name" value="P-loop containing nucleoside triphosphate hydrolases"/>
    <property type="match status" value="1"/>
</dbReference>
<dbReference type="Gene3D" id="1.25.40.10">
    <property type="entry name" value="Tetratricopeptide repeat domain"/>
    <property type="match status" value="4"/>
</dbReference>
<dbReference type="Pfam" id="PF13191">
    <property type="entry name" value="AAA_16"/>
    <property type="match status" value="1"/>
</dbReference>
<dbReference type="InterPro" id="IPR051476">
    <property type="entry name" value="Bac_ResReg_Asp_Phosphatase"/>
</dbReference>
<feature type="domain" description="Orc1-like AAA ATPase" evidence="7">
    <location>
        <begin position="28"/>
        <end position="180"/>
    </location>
</feature>
<dbReference type="RefSeq" id="WP_151969397.1">
    <property type="nucleotide sequence ID" value="NZ_AP019860.1"/>
</dbReference>
<keyword evidence="3" id="KW-0677">Repeat</keyword>
<feature type="repeat" description="TPR" evidence="6">
    <location>
        <begin position="1081"/>
        <end position="1114"/>
    </location>
</feature>
<proteinExistence type="inferred from homology"/>
<evidence type="ECO:0000256" key="1">
    <source>
        <dbReference type="ARBA" id="ARBA00004496"/>
    </source>
</evidence>
<dbReference type="InterPro" id="IPR041664">
    <property type="entry name" value="AAA_16"/>
</dbReference>
<dbReference type="SMART" id="SM00028">
    <property type="entry name" value="TPR"/>
    <property type="match status" value="14"/>
</dbReference>
<evidence type="ECO:0000256" key="4">
    <source>
        <dbReference type="ARBA" id="ARBA00022803"/>
    </source>
</evidence>
<dbReference type="EMBL" id="AP019860">
    <property type="protein sequence ID" value="BBM85287.1"/>
    <property type="molecule type" value="Genomic_DNA"/>
</dbReference>
<protein>
    <submittedName>
        <fullName evidence="8">Tetratricopeptide repeat domain protein</fullName>
    </submittedName>
</protein>
<evidence type="ECO:0000256" key="5">
    <source>
        <dbReference type="ARBA" id="ARBA00038253"/>
    </source>
</evidence>
<accession>A0A5S9IPH0</accession>
<evidence type="ECO:0000313" key="9">
    <source>
        <dbReference type="Proteomes" id="UP000326354"/>
    </source>
</evidence>
<dbReference type="OrthoDB" id="446317at2"/>
<reference evidence="8 9" key="1">
    <citation type="submission" date="2019-08" db="EMBL/GenBank/DDBJ databases">
        <title>Complete genome sequence of Candidatus Uab amorphum.</title>
        <authorList>
            <person name="Shiratori T."/>
            <person name="Suzuki S."/>
            <person name="Kakizawa Y."/>
            <person name="Ishida K."/>
        </authorList>
    </citation>
    <scope>NUCLEOTIDE SEQUENCE [LARGE SCALE GENOMIC DNA]</scope>
    <source>
        <strain evidence="8 9">SRT547</strain>
    </source>
</reference>
<dbReference type="InterPro" id="IPR019734">
    <property type="entry name" value="TPR_rpt"/>
</dbReference>
<keyword evidence="9" id="KW-1185">Reference proteome</keyword>
<evidence type="ECO:0000256" key="3">
    <source>
        <dbReference type="ARBA" id="ARBA00022737"/>
    </source>
</evidence>
<evidence type="ECO:0000256" key="2">
    <source>
        <dbReference type="ARBA" id="ARBA00022490"/>
    </source>
</evidence>